<dbReference type="GeneID" id="81126434"/>
<organism evidence="3 4">
    <name type="scientific">Halobaculum lipolyticum</name>
    <dbReference type="NCBI Taxonomy" id="3032001"/>
    <lineage>
        <taxon>Archaea</taxon>
        <taxon>Methanobacteriati</taxon>
        <taxon>Methanobacteriota</taxon>
        <taxon>Stenosarchaea group</taxon>
        <taxon>Halobacteria</taxon>
        <taxon>Halobacteriales</taxon>
        <taxon>Haloferacaceae</taxon>
        <taxon>Halobaculum</taxon>
    </lineage>
</organism>
<protein>
    <recommendedName>
        <fullName evidence="2">DUF8101 domain-containing protein</fullName>
    </recommendedName>
</protein>
<comment type="caution">
    <text evidence="3">The sequence shown here is derived from an EMBL/GenBank/DDBJ whole genome shotgun (WGS) entry which is preliminary data.</text>
</comment>
<feature type="compositionally biased region" description="Acidic residues" evidence="1">
    <location>
        <begin position="1"/>
        <end position="10"/>
    </location>
</feature>
<keyword evidence="4" id="KW-1185">Reference proteome</keyword>
<dbReference type="InterPro" id="IPR058414">
    <property type="entry name" value="DUF8101"/>
</dbReference>
<accession>A0ABD5WBL6</accession>
<name>A0ABD5WBL6_9EURY</name>
<proteinExistence type="predicted"/>
<feature type="compositionally biased region" description="Low complexity" evidence="1">
    <location>
        <begin position="17"/>
        <end position="30"/>
    </location>
</feature>
<dbReference type="RefSeq" id="WP_284031528.1">
    <property type="nucleotide sequence ID" value="NZ_CP126154.1"/>
</dbReference>
<reference evidence="3 4" key="1">
    <citation type="journal article" date="2019" name="Int. J. Syst. Evol. Microbiol.">
        <title>The Global Catalogue of Microorganisms (GCM) 10K type strain sequencing project: providing services to taxonomists for standard genome sequencing and annotation.</title>
        <authorList>
            <consortium name="The Broad Institute Genomics Platform"/>
            <consortium name="The Broad Institute Genome Sequencing Center for Infectious Disease"/>
            <person name="Wu L."/>
            <person name="Ma J."/>
        </authorList>
    </citation>
    <scope>NUCLEOTIDE SEQUENCE [LARGE SCALE GENOMIC DNA]</scope>
    <source>
        <strain evidence="3 4">DT31</strain>
    </source>
</reference>
<evidence type="ECO:0000259" key="2">
    <source>
        <dbReference type="Pfam" id="PF26403"/>
    </source>
</evidence>
<sequence length="108" mass="11507">MDDEHEDGDATEPSSDPGPDGTDDATLPTDGEASLARLVESARTALREGRTDDALAAVERADAVAADELPEGDRRDRIRHGCARVADLAADDPPVASEYLDAIRRRLP</sequence>
<dbReference type="Pfam" id="PF26403">
    <property type="entry name" value="DUF8101"/>
    <property type="match status" value="1"/>
</dbReference>
<feature type="region of interest" description="Disordered" evidence="1">
    <location>
        <begin position="1"/>
        <end position="30"/>
    </location>
</feature>
<evidence type="ECO:0000256" key="1">
    <source>
        <dbReference type="SAM" id="MobiDB-lite"/>
    </source>
</evidence>
<dbReference type="Proteomes" id="UP001596461">
    <property type="component" value="Unassembled WGS sequence"/>
</dbReference>
<evidence type="ECO:0000313" key="4">
    <source>
        <dbReference type="Proteomes" id="UP001596461"/>
    </source>
</evidence>
<evidence type="ECO:0000313" key="3">
    <source>
        <dbReference type="EMBL" id="MFC7068349.1"/>
    </source>
</evidence>
<gene>
    <name evidence="3" type="ORF">ACFQL9_01745</name>
</gene>
<feature type="domain" description="DUF8101" evidence="2">
    <location>
        <begin position="23"/>
        <end position="107"/>
    </location>
</feature>
<dbReference type="AlphaFoldDB" id="A0ABD5WBL6"/>
<dbReference type="EMBL" id="JBHTAH010000001">
    <property type="protein sequence ID" value="MFC7068349.1"/>
    <property type="molecule type" value="Genomic_DNA"/>
</dbReference>